<protein>
    <recommendedName>
        <fullName evidence="5">RNA-binding protein</fullName>
    </recommendedName>
</protein>
<gene>
    <name evidence="3" type="ORF">Lac1_07880</name>
</gene>
<dbReference type="EMBL" id="AP027742">
    <property type="protein sequence ID" value="BDZ76605.1"/>
    <property type="molecule type" value="Genomic_DNA"/>
</dbReference>
<dbReference type="CDD" id="cd06088">
    <property type="entry name" value="KOW_RPL14"/>
    <property type="match status" value="1"/>
</dbReference>
<keyword evidence="4" id="KW-1185">Reference proteome</keyword>
<evidence type="ECO:0000256" key="1">
    <source>
        <dbReference type="ARBA" id="ARBA00022980"/>
    </source>
</evidence>
<dbReference type="InterPro" id="IPR008991">
    <property type="entry name" value="Translation_prot_SH3-like_sf"/>
</dbReference>
<reference evidence="4" key="1">
    <citation type="journal article" date="2023" name="Int. J. Syst. Evol. Microbiol.">
        <title>Claveliimonas bilis gen. nov., sp. nov., deoxycholic acid-producing bacteria isolated from human faeces, and reclassification of Sellimonas monacensis Zenner et al. 2021 as Claveliimonas monacensis comb. nov.</title>
        <authorList>
            <person name="Hisatomi A."/>
            <person name="Kastawa N.W.E.P.G."/>
            <person name="Song I."/>
            <person name="Ohkuma M."/>
            <person name="Fukiya S."/>
            <person name="Sakamoto M."/>
        </authorList>
    </citation>
    <scope>NUCLEOTIDE SEQUENCE [LARGE SCALE GENOMIC DNA]</scope>
    <source>
        <strain evidence="4">12BBH14</strain>
    </source>
</reference>
<evidence type="ECO:0000313" key="4">
    <source>
        <dbReference type="Proteomes" id="UP001305815"/>
    </source>
</evidence>
<sequence>MERYKAGMLARSLAGHDEGQIYVIIESEASYIYLVNGKNRTLDRPKKKKAKHVRLIREEHDIAGINDAGIRKIIKEFVKEGKQEE</sequence>
<keyword evidence="1" id="KW-0689">Ribosomal protein</keyword>
<evidence type="ECO:0008006" key="5">
    <source>
        <dbReference type="Google" id="ProtNLM"/>
    </source>
</evidence>
<dbReference type="RefSeq" id="WP_230106985.1">
    <property type="nucleotide sequence ID" value="NZ_AP024845.1"/>
</dbReference>
<dbReference type="SUPFAM" id="SSF50104">
    <property type="entry name" value="Translation proteins SH3-like domain"/>
    <property type="match status" value="1"/>
</dbReference>
<organism evidence="3 4">
    <name type="scientific">Claveliimonas bilis</name>
    <dbReference type="NCBI Taxonomy" id="3028070"/>
    <lineage>
        <taxon>Bacteria</taxon>
        <taxon>Bacillati</taxon>
        <taxon>Bacillota</taxon>
        <taxon>Clostridia</taxon>
        <taxon>Lachnospirales</taxon>
        <taxon>Lachnospiraceae</taxon>
        <taxon>Claveliimonas</taxon>
    </lineage>
</organism>
<proteinExistence type="predicted"/>
<accession>A0ABM8I3D9</accession>
<dbReference type="InterPro" id="IPR041985">
    <property type="entry name" value="Ribosomal_eL14_KOW"/>
</dbReference>
<evidence type="ECO:0000313" key="3">
    <source>
        <dbReference type="EMBL" id="BDZ76605.1"/>
    </source>
</evidence>
<evidence type="ECO:0000256" key="2">
    <source>
        <dbReference type="ARBA" id="ARBA00023274"/>
    </source>
</evidence>
<dbReference type="Proteomes" id="UP001305815">
    <property type="component" value="Chromosome"/>
</dbReference>
<keyword evidence="2" id="KW-0687">Ribonucleoprotein</keyword>
<name>A0ABM8I3D9_9FIRM</name>